<evidence type="ECO:0000256" key="4">
    <source>
        <dbReference type="SAM" id="MobiDB-lite"/>
    </source>
</evidence>
<dbReference type="CDD" id="cd07377">
    <property type="entry name" value="WHTH_GntR"/>
    <property type="match status" value="1"/>
</dbReference>
<dbReference type="KEGG" id="ace:Acel_0574"/>
<dbReference type="InterPro" id="IPR050679">
    <property type="entry name" value="Bact_HTH_transcr_reg"/>
</dbReference>
<dbReference type="SUPFAM" id="SSF46785">
    <property type="entry name" value="Winged helix' DNA-binding domain"/>
    <property type="match status" value="1"/>
</dbReference>
<reference evidence="6 7" key="1">
    <citation type="journal article" date="2009" name="Genome Res.">
        <title>Complete genome of the cellulolytic thermophile Acidothermus cellulolyticus 11B provides insights into its ecophysiological and evolutionary adaptations.</title>
        <authorList>
            <person name="Barabote R.D."/>
            <person name="Xie G."/>
            <person name="Leu D.H."/>
            <person name="Normand P."/>
            <person name="Necsulea A."/>
            <person name="Daubin V."/>
            <person name="Medigue C."/>
            <person name="Adney W.S."/>
            <person name="Xu X.C."/>
            <person name="Lapidus A."/>
            <person name="Parales R.E."/>
            <person name="Detter C."/>
            <person name="Pujic P."/>
            <person name="Bruce D."/>
            <person name="Lavire C."/>
            <person name="Challacombe J.F."/>
            <person name="Brettin T.S."/>
            <person name="Berry A.M."/>
        </authorList>
    </citation>
    <scope>NUCLEOTIDE SEQUENCE [LARGE SCALE GENOMIC DNA]</scope>
    <source>
        <strain evidence="7">ATCC 43068 / DSM 8971 / 11B</strain>
    </source>
</reference>
<dbReference type="InterPro" id="IPR011663">
    <property type="entry name" value="UTRA"/>
</dbReference>
<dbReference type="OrthoDB" id="3182938at2"/>
<keyword evidence="7" id="KW-1185">Reference proteome</keyword>
<dbReference type="Gene3D" id="1.10.10.10">
    <property type="entry name" value="Winged helix-like DNA-binding domain superfamily/Winged helix DNA-binding domain"/>
    <property type="match status" value="1"/>
</dbReference>
<dbReference type="InterPro" id="IPR028978">
    <property type="entry name" value="Chorismate_lyase_/UTRA_dom_sf"/>
</dbReference>
<keyword evidence="3" id="KW-0804">Transcription</keyword>
<proteinExistence type="predicted"/>
<evidence type="ECO:0000256" key="1">
    <source>
        <dbReference type="ARBA" id="ARBA00023015"/>
    </source>
</evidence>
<evidence type="ECO:0000256" key="2">
    <source>
        <dbReference type="ARBA" id="ARBA00023125"/>
    </source>
</evidence>
<evidence type="ECO:0000259" key="5">
    <source>
        <dbReference type="PROSITE" id="PS50949"/>
    </source>
</evidence>
<dbReference type="InterPro" id="IPR036390">
    <property type="entry name" value="WH_DNA-bd_sf"/>
</dbReference>
<name>A0LSD7_ACIC1</name>
<keyword evidence="1" id="KW-0805">Transcription regulation</keyword>
<dbReference type="Pfam" id="PF00392">
    <property type="entry name" value="GntR"/>
    <property type="match status" value="1"/>
</dbReference>
<dbReference type="InParanoid" id="A0LSD7"/>
<feature type="domain" description="HTH gntR-type" evidence="5">
    <location>
        <begin position="23"/>
        <end position="89"/>
    </location>
</feature>
<sequence>MTKSQGPSSGVEISAQHRGRTREARYREIERYLRELIASAKPGDRLPSEAQLCARFGVSRMTVRQALGELERDGSIERSQGRGTLVAVRPMHRVPGVFLSFSEEMERRGLKPSSRLISAGLEHARPTEVADLRLGHQDRVVRIVRVRLADGVPVALEDAALPERYTFVLDADLTNGSLHKALEARGTIASRAVGTIHARLARSSEVGLLDLPPNAALLVETRLLFDQNGLPFERTETRYVADRYVIDVVHTHP</sequence>
<feature type="region of interest" description="Disordered" evidence="4">
    <location>
        <begin position="1"/>
        <end position="22"/>
    </location>
</feature>
<dbReference type="InterPro" id="IPR036388">
    <property type="entry name" value="WH-like_DNA-bd_sf"/>
</dbReference>
<dbReference type="eggNOG" id="COG2188">
    <property type="taxonomic scope" value="Bacteria"/>
</dbReference>
<evidence type="ECO:0000313" key="6">
    <source>
        <dbReference type="EMBL" id="ABK52347.1"/>
    </source>
</evidence>
<dbReference type="Pfam" id="PF07702">
    <property type="entry name" value="UTRA"/>
    <property type="match status" value="1"/>
</dbReference>
<dbReference type="GO" id="GO:0003700">
    <property type="term" value="F:DNA-binding transcription factor activity"/>
    <property type="evidence" value="ECO:0007669"/>
    <property type="project" value="InterPro"/>
</dbReference>
<dbReference type="PRINTS" id="PR00035">
    <property type="entry name" value="HTHGNTR"/>
</dbReference>
<dbReference type="InterPro" id="IPR000524">
    <property type="entry name" value="Tscrpt_reg_HTH_GntR"/>
</dbReference>
<dbReference type="SMART" id="SM00345">
    <property type="entry name" value="HTH_GNTR"/>
    <property type="match status" value="1"/>
</dbReference>
<keyword evidence="2" id="KW-0238">DNA-binding</keyword>
<dbReference type="AlphaFoldDB" id="A0LSD7"/>
<evidence type="ECO:0000313" key="7">
    <source>
        <dbReference type="Proteomes" id="UP000008221"/>
    </source>
</evidence>
<gene>
    <name evidence="6" type="ordered locus">Acel_0574</name>
</gene>
<organism evidence="6 7">
    <name type="scientific">Acidothermus cellulolyticus (strain ATCC 43068 / DSM 8971 / 11B)</name>
    <dbReference type="NCBI Taxonomy" id="351607"/>
    <lineage>
        <taxon>Bacteria</taxon>
        <taxon>Bacillati</taxon>
        <taxon>Actinomycetota</taxon>
        <taxon>Actinomycetes</taxon>
        <taxon>Acidothermales</taxon>
        <taxon>Acidothermaceae</taxon>
        <taxon>Acidothermus</taxon>
    </lineage>
</organism>
<accession>A0LSD7</accession>
<dbReference type="EMBL" id="CP000481">
    <property type="protein sequence ID" value="ABK52347.1"/>
    <property type="molecule type" value="Genomic_DNA"/>
</dbReference>
<evidence type="ECO:0000256" key="3">
    <source>
        <dbReference type="ARBA" id="ARBA00023163"/>
    </source>
</evidence>
<protein>
    <submittedName>
        <fullName evidence="6">Transcriptional regulator, GntR family</fullName>
    </submittedName>
</protein>
<dbReference type="HOGENOM" id="CLU_063236_2_2_11"/>
<dbReference type="PANTHER" id="PTHR44846">
    <property type="entry name" value="MANNOSYL-D-GLYCERATE TRANSPORT/METABOLISM SYSTEM REPRESSOR MNGR-RELATED"/>
    <property type="match status" value="1"/>
</dbReference>
<dbReference type="PROSITE" id="PS50949">
    <property type="entry name" value="HTH_GNTR"/>
    <property type="match status" value="1"/>
</dbReference>
<dbReference type="GO" id="GO:0003677">
    <property type="term" value="F:DNA binding"/>
    <property type="evidence" value="ECO:0007669"/>
    <property type="project" value="UniProtKB-KW"/>
</dbReference>
<dbReference type="STRING" id="351607.Acel_0574"/>
<dbReference type="SUPFAM" id="SSF64288">
    <property type="entry name" value="Chorismate lyase-like"/>
    <property type="match status" value="1"/>
</dbReference>
<dbReference type="Gene3D" id="3.40.1410.10">
    <property type="entry name" value="Chorismate lyase-like"/>
    <property type="match status" value="1"/>
</dbReference>
<dbReference type="SMART" id="SM00866">
    <property type="entry name" value="UTRA"/>
    <property type="match status" value="1"/>
</dbReference>
<dbReference type="Proteomes" id="UP000008221">
    <property type="component" value="Chromosome"/>
</dbReference>
<dbReference type="RefSeq" id="WP_011719410.1">
    <property type="nucleotide sequence ID" value="NC_008578.1"/>
</dbReference>